<dbReference type="Proteomes" id="UP000246099">
    <property type="component" value="Chromosome"/>
</dbReference>
<keyword evidence="1" id="KW-0812">Transmembrane</keyword>
<proteinExistence type="predicted"/>
<feature type="transmembrane region" description="Helical" evidence="1">
    <location>
        <begin position="387"/>
        <end position="410"/>
    </location>
</feature>
<evidence type="ECO:0000256" key="1">
    <source>
        <dbReference type="SAM" id="Phobius"/>
    </source>
</evidence>
<keyword evidence="1" id="KW-1133">Transmembrane helix</keyword>
<name>A0ABN5LMH5_9BACT</name>
<accession>A0ABN5LMH5</accession>
<feature type="transmembrane region" description="Helical" evidence="1">
    <location>
        <begin position="356"/>
        <end position="381"/>
    </location>
</feature>
<evidence type="ECO:0000313" key="2">
    <source>
        <dbReference type="EMBL" id="AWO00570.1"/>
    </source>
</evidence>
<keyword evidence="3" id="KW-1185">Reference proteome</keyword>
<dbReference type="InterPro" id="IPR008537">
    <property type="entry name" value="DUF819"/>
</dbReference>
<feature type="transmembrane region" description="Helical" evidence="1">
    <location>
        <begin position="306"/>
        <end position="325"/>
    </location>
</feature>
<reference evidence="2 3" key="1">
    <citation type="submission" date="2018-05" db="EMBL/GenBank/DDBJ databases">
        <title>Chitinophaga sp. nov., isolated from rhizosphere soil of Alhagi.</title>
        <authorList>
            <person name="Liu Y."/>
        </authorList>
    </citation>
    <scope>NUCLEOTIDE SEQUENCE [LARGE SCALE GENOMIC DNA]</scope>
    <source>
        <strain evidence="2 3">T22</strain>
    </source>
</reference>
<dbReference type="Pfam" id="PF05684">
    <property type="entry name" value="DUF819"/>
    <property type="match status" value="1"/>
</dbReference>
<protein>
    <recommendedName>
        <fullName evidence="4">DUF819 family protein</fullName>
    </recommendedName>
</protein>
<feature type="transmembrane region" description="Helical" evidence="1">
    <location>
        <begin position="100"/>
        <end position="125"/>
    </location>
</feature>
<feature type="transmembrane region" description="Helical" evidence="1">
    <location>
        <begin position="233"/>
        <end position="253"/>
    </location>
</feature>
<gene>
    <name evidence="2" type="ORF">DLD77_02050</name>
</gene>
<dbReference type="RefSeq" id="WP_119076169.1">
    <property type="nucleotide sequence ID" value="NZ_CP029600.1"/>
</dbReference>
<evidence type="ECO:0000313" key="3">
    <source>
        <dbReference type="Proteomes" id="UP000246099"/>
    </source>
</evidence>
<keyword evidence="1" id="KW-0472">Membrane</keyword>
<feature type="transmembrane region" description="Helical" evidence="1">
    <location>
        <begin position="273"/>
        <end position="294"/>
    </location>
</feature>
<feature type="transmembrane region" description="Helical" evidence="1">
    <location>
        <begin position="38"/>
        <end position="61"/>
    </location>
</feature>
<feature type="transmembrane region" description="Helical" evidence="1">
    <location>
        <begin position="331"/>
        <end position="349"/>
    </location>
</feature>
<dbReference type="PANTHER" id="PTHR34289">
    <property type="entry name" value="PROTEIN, PUTATIVE (DUF819)-RELATED"/>
    <property type="match status" value="1"/>
</dbReference>
<dbReference type="EMBL" id="CP029600">
    <property type="protein sequence ID" value="AWO00570.1"/>
    <property type="molecule type" value="Genomic_DNA"/>
</dbReference>
<evidence type="ECO:0008006" key="4">
    <source>
        <dbReference type="Google" id="ProtNLM"/>
    </source>
</evidence>
<feature type="transmembrane region" description="Helical" evidence="1">
    <location>
        <begin position="67"/>
        <end position="88"/>
    </location>
</feature>
<feature type="transmembrane region" description="Helical" evidence="1">
    <location>
        <begin position="6"/>
        <end position="26"/>
    </location>
</feature>
<organism evidence="2 3">
    <name type="scientific">Chitinophaga alhagiae</name>
    <dbReference type="NCBI Taxonomy" id="2203219"/>
    <lineage>
        <taxon>Bacteria</taxon>
        <taxon>Pseudomonadati</taxon>
        <taxon>Bacteroidota</taxon>
        <taxon>Chitinophagia</taxon>
        <taxon>Chitinophagales</taxon>
        <taxon>Chitinophagaceae</taxon>
        <taxon>Chitinophaga</taxon>
    </lineage>
</organism>
<dbReference type="PANTHER" id="PTHR34289:SF8">
    <property type="entry name" value="DUF819 DOMAIN-CONTAINING PROTEIN"/>
    <property type="match status" value="1"/>
</dbReference>
<sequence>MEQHPLITNDAVVFGLLMSILALIFGTSRMNHPFFRRLYGIIPPILLCYFIPGLLNTFGVISGSRSALYSVASGYLLPACLVLFTLGLDLEAVWKLRHKAGIMFLTASISVLIGGPLAVMIVGAVNPGIVGGEGPEAAWRGLATLAGTWIGGGPNQAAMYKVFQPSASLFSAVVALDVIIAYGWMTLMLFAAGKKEKIDALFKADPQIVKDLTTRMEAREEGSRRIPELTDTMLILGVGAGATGLAHWLADIITPWIAANAPYLEKFSLTSGFFWLILIASMLGLLLSFTKARTLEGAGASRIGNVFLYFLIATIGMQMDIYAIFNRPGLLVVGLVWIGIHGLLLLLVGKLIKAPFFFIAVGSMSNIGGPASASVAAAAFHTSLVPVAVLLAVCGYAIGTYAAYLCGLLMQAVTP</sequence>
<feature type="transmembrane region" description="Helical" evidence="1">
    <location>
        <begin position="169"/>
        <end position="193"/>
    </location>
</feature>